<dbReference type="PROSITE" id="PS50977">
    <property type="entry name" value="HTH_TETR_2"/>
    <property type="match status" value="1"/>
</dbReference>
<dbReference type="InterPro" id="IPR050109">
    <property type="entry name" value="HTH-type_TetR-like_transc_reg"/>
</dbReference>
<evidence type="ECO:0000256" key="4">
    <source>
        <dbReference type="PROSITE-ProRule" id="PRU00335"/>
    </source>
</evidence>
<evidence type="ECO:0000259" key="5">
    <source>
        <dbReference type="PROSITE" id="PS50977"/>
    </source>
</evidence>
<gene>
    <name evidence="6" type="ORF">GCM10022215_10930</name>
</gene>
<dbReference type="PANTHER" id="PTHR30055">
    <property type="entry name" value="HTH-TYPE TRANSCRIPTIONAL REGULATOR RUTR"/>
    <property type="match status" value="1"/>
</dbReference>
<organism evidence="6 7">
    <name type="scientific">Nocardioides fonticola</name>
    <dbReference type="NCBI Taxonomy" id="450363"/>
    <lineage>
        <taxon>Bacteria</taxon>
        <taxon>Bacillati</taxon>
        <taxon>Actinomycetota</taxon>
        <taxon>Actinomycetes</taxon>
        <taxon>Propionibacteriales</taxon>
        <taxon>Nocardioidaceae</taxon>
        <taxon>Nocardioides</taxon>
    </lineage>
</organism>
<evidence type="ECO:0000256" key="2">
    <source>
        <dbReference type="ARBA" id="ARBA00023125"/>
    </source>
</evidence>
<feature type="domain" description="HTH tetR-type" evidence="5">
    <location>
        <begin position="238"/>
        <end position="298"/>
    </location>
</feature>
<evidence type="ECO:0000256" key="3">
    <source>
        <dbReference type="ARBA" id="ARBA00023163"/>
    </source>
</evidence>
<evidence type="ECO:0000256" key="1">
    <source>
        <dbReference type="ARBA" id="ARBA00023015"/>
    </source>
</evidence>
<dbReference type="Pfam" id="PF00440">
    <property type="entry name" value="TetR_N"/>
    <property type="match status" value="1"/>
</dbReference>
<accession>A0ABP7XEI9</accession>
<evidence type="ECO:0000313" key="7">
    <source>
        <dbReference type="Proteomes" id="UP001501495"/>
    </source>
</evidence>
<dbReference type="SUPFAM" id="SSF46689">
    <property type="entry name" value="Homeodomain-like"/>
    <property type="match status" value="2"/>
</dbReference>
<keyword evidence="2 4" id="KW-0238">DNA-binding</keyword>
<dbReference type="EMBL" id="BAAAZH010000010">
    <property type="protein sequence ID" value="GAA4113640.1"/>
    <property type="molecule type" value="Genomic_DNA"/>
</dbReference>
<protein>
    <recommendedName>
        <fullName evidence="5">HTH tetR-type domain-containing protein</fullName>
    </recommendedName>
</protein>
<name>A0ABP7XEI9_9ACTN</name>
<dbReference type="InterPro" id="IPR009057">
    <property type="entry name" value="Homeodomain-like_sf"/>
</dbReference>
<dbReference type="Gene3D" id="1.10.357.10">
    <property type="entry name" value="Tetracycline Repressor, domain 2"/>
    <property type="match status" value="2"/>
</dbReference>
<feature type="DNA-binding region" description="H-T-H motif" evidence="4">
    <location>
        <begin position="261"/>
        <end position="280"/>
    </location>
</feature>
<keyword evidence="7" id="KW-1185">Reference proteome</keyword>
<dbReference type="InterPro" id="IPR001647">
    <property type="entry name" value="HTH_TetR"/>
</dbReference>
<dbReference type="Proteomes" id="UP001501495">
    <property type="component" value="Unassembled WGS sequence"/>
</dbReference>
<keyword evidence="3" id="KW-0804">Transcription</keyword>
<comment type="caution">
    <text evidence="6">The sequence shown here is derived from an EMBL/GenBank/DDBJ whole genome shotgun (WGS) entry which is preliminary data.</text>
</comment>
<sequence>MSGQQSDALRVRLLAAAVAELQTLELPAMLRGIGVRTIAKRAGSSPTSFFREFGDVESFATALLDWLYDTSRFQQASFEQSIGYVAPSPLPMDNTATFHIAEFRRLRDDDEQLLRSTLWAYAGEEGRLRYQEFLHMVDDAFVPHLETMLASWGRETRPPITPRDYVAFNTALVMGYVLRDRVDPESADVEKYWRAASAMGMLLLRIVGDTQDLDDRLTEVNYYPTEARALARRTSDRTGTRGVILQVAAELFGAQGLEKVTMAQVARSAGISESTLYGLFPGKQQLAAAIFRDQAAHRFAGLDPAGDLVEHLARVCAFTVPRRFTGAPYLADLSVPQPRTDDDVLVRLTAEQLGIEPEDPLAETVVALVVRLVLADPSEDPTQLARRAAPAVTALAASMSGSMHRR</sequence>
<evidence type="ECO:0000313" key="6">
    <source>
        <dbReference type="EMBL" id="GAA4113640.1"/>
    </source>
</evidence>
<proteinExistence type="predicted"/>
<dbReference type="PRINTS" id="PR00455">
    <property type="entry name" value="HTHTETR"/>
</dbReference>
<dbReference type="RefSeq" id="WP_344732250.1">
    <property type="nucleotide sequence ID" value="NZ_BAAAZH010000010.1"/>
</dbReference>
<reference evidence="7" key="1">
    <citation type="journal article" date="2019" name="Int. J. Syst. Evol. Microbiol.">
        <title>The Global Catalogue of Microorganisms (GCM) 10K type strain sequencing project: providing services to taxonomists for standard genome sequencing and annotation.</title>
        <authorList>
            <consortium name="The Broad Institute Genomics Platform"/>
            <consortium name="The Broad Institute Genome Sequencing Center for Infectious Disease"/>
            <person name="Wu L."/>
            <person name="Ma J."/>
        </authorList>
    </citation>
    <scope>NUCLEOTIDE SEQUENCE [LARGE SCALE GENOMIC DNA]</scope>
    <source>
        <strain evidence="7">JCM 16703</strain>
    </source>
</reference>
<keyword evidence="1" id="KW-0805">Transcription regulation</keyword>
<dbReference type="PANTHER" id="PTHR30055:SF234">
    <property type="entry name" value="HTH-TYPE TRANSCRIPTIONAL REGULATOR BETI"/>
    <property type="match status" value="1"/>
</dbReference>